<dbReference type="SUPFAM" id="SSF55729">
    <property type="entry name" value="Acyl-CoA N-acyltransferases (Nat)"/>
    <property type="match status" value="1"/>
</dbReference>
<evidence type="ECO:0008006" key="3">
    <source>
        <dbReference type="Google" id="ProtNLM"/>
    </source>
</evidence>
<proteinExistence type="predicted"/>
<accession>A0A917AMH0</accession>
<dbReference type="Proteomes" id="UP000605259">
    <property type="component" value="Unassembled WGS sequence"/>
</dbReference>
<dbReference type="InterPro" id="IPR016181">
    <property type="entry name" value="Acyl_CoA_acyltransferase"/>
</dbReference>
<evidence type="ECO:0000313" key="2">
    <source>
        <dbReference type="Proteomes" id="UP000605259"/>
    </source>
</evidence>
<dbReference type="CDD" id="cd04301">
    <property type="entry name" value="NAT_SF"/>
    <property type="match status" value="1"/>
</dbReference>
<dbReference type="RefSeq" id="WP_188387282.1">
    <property type="nucleotide sequence ID" value="NZ_BMFK01000001.1"/>
</dbReference>
<dbReference type="Pfam" id="PF13527">
    <property type="entry name" value="Acetyltransf_9"/>
    <property type="match status" value="1"/>
</dbReference>
<reference evidence="1" key="2">
    <citation type="submission" date="2020-09" db="EMBL/GenBank/DDBJ databases">
        <authorList>
            <person name="Sun Q."/>
            <person name="Zhou Y."/>
        </authorList>
    </citation>
    <scope>NUCLEOTIDE SEQUENCE</scope>
    <source>
        <strain evidence="1">CGMCC 1.12698</strain>
    </source>
</reference>
<dbReference type="AlphaFoldDB" id="A0A917AMH0"/>
<gene>
    <name evidence="1" type="ORF">GCM10007140_09620</name>
</gene>
<dbReference type="EMBL" id="BMFK01000001">
    <property type="protein sequence ID" value="GGE61386.1"/>
    <property type="molecule type" value="Genomic_DNA"/>
</dbReference>
<dbReference type="Gene3D" id="3.40.630.30">
    <property type="match status" value="1"/>
</dbReference>
<sequence length="189" mass="21820">MKLLHFLQTDCPAHMKEQLISLIRQEWPQAFDEDKPITWPDNPETHPTSFVLMDGDLVVSHVAVPYKYIEHEGETYNPFGLSEVMTHPSYRKQGLGLRLIKEAYLHIENNNPDISIYTCHPSLVPFYTKGGWKHHQHTMLVGGTRSKPFRSDSLGLATMIHLFSSKAKETRLSFEEADIYLDLGEKQLW</sequence>
<keyword evidence="2" id="KW-1185">Reference proteome</keyword>
<protein>
    <recommendedName>
        <fullName evidence="3">N-acetyltransferase domain-containing protein</fullName>
    </recommendedName>
</protein>
<evidence type="ECO:0000313" key="1">
    <source>
        <dbReference type="EMBL" id="GGE61386.1"/>
    </source>
</evidence>
<name>A0A917AMH0_9BACI</name>
<organism evidence="1 2">
    <name type="scientific">Priestia taiwanensis</name>
    <dbReference type="NCBI Taxonomy" id="1347902"/>
    <lineage>
        <taxon>Bacteria</taxon>
        <taxon>Bacillati</taxon>
        <taxon>Bacillota</taxon>
        <taxon>Bacilli</taxon>
        <taxon>Bacillales</taxon>
        <taxon>Bacillaceae</taxon>
        <taxon>Priestia</taxon>
    </lineage>
</organism>
<reference evidence="1" key="1">
    <citation type="journal article" date="2014" name="Int. J. Syst. Evol. Microbiol.">
        <title>Complete genome sequence of Corynebacterium casei LMG S-19264T (=DSM 44701T), isolated from a smear-ripened cheese.</title>
        <authorList>
            <consortium name="US DOE Joint Genome Institute (JGI-PGF)"/>
            <person name="Walter F."/>
            <person name="Albersmeier A."/>
            <person name="Kalinowski J."/>
            <person name="Ruckert C."/>
        </authorList>
    </citation>
    <scope>NUCLEOTIDE SEQUENCE</scope>
    <source>
        <strain evidence="1">CGMCC 1.12698</strain>
    </source>
</reference>
<comment type="caution">
    <text evidence="1">The sequence shown here is derived from an EMBL/GenBank/DDBJ whole genome shotgun (WGS) entry which is preliminary data.</text>
</comment>